<dbReference type="EC" id="2.7.7.77" evidence="8"/>
<feature type="binding site" evidence="8">
    <location>
        <position position="32"/>
    </location>
    <ligand>
        <name>GTP</name>
        <dbReference type="ChEBI" id="CHEBI:37565"/>
    </ligand>
</feature>
<dbReference type="EMBL" id="LWMH01000001">
    <property type="protein sequence ID" value="KZS45871.1"/>
    <property type="molecule type" value="Genomic_DNA"/>
</dbReference>
<accession>A0A163IAP3</accession>
<dbReference type="Pfam" id="PF12804">
    <property type="entry name" value="NTP_transf_3"/>
    <property type="match status" value="1"/>
</dbReference>
<organism evidence="10 11">
    <name type="scientific">Paenibacillus glucanolyticus</name>
    <dbReference type="NCBI Taxonomy" id="59843"/>
    <lineage>
        <taxon>Bacteria</taxon>
        <taxon>Bacillati</taxon>
        <taxon>Bacillota</taxon>
        <taxon>Bacilli</taxon>
        <taxon>Bacillales</taxon>
        <taxon>Paenibacillaceae</taxon>
        <taxon>Paenibacillus</taxon>
    </lineage>
</organism>
<gene>
    <name evidence="8" type="primary">mobA</name>
    <name evidence="10" type="ORF">AWU65_08065</name>
</gene>
<keyword evidence="11" id="KW-1185">Reference proteome</keyword>
<evidence type="ECO:0000256" key="2">
    <source>
        <dbReference type="ARBA" id="ARBA00022679"/>
    </source>
</evidence>
<feature type="binding site" evidence="8">
    <location>
        <position position="106"/>
    </location>
    <ligand>
        <name>Mg(2+)</name>
        <dbReference type="ChEBI" id="CHEBI:18420"/>
    </ligand>
</feature>
<keyword evidence="3 8" id="KW-0479">Metal-binding</keyword>
<evidence type="ECO:0000313" key="10">
    <source>
        <dbReference type="EMBL" id="KZS45871.1"/>
    </source>
</evidence>
<dbReference type="GO" id="GO:0005525">
    <property type="term" value="F:GTP binding"/>
    <property type="evidence" value="ECO:0007669"/>
    <property type="project" value="UniProtKB-UniRule"/>
</dbReference>
<comment type="caution">
    <text evidence="10">The sequence shown here is derived from an EMBL/GenBank/DDBJ whole genome shotgun (WGS) entry which is preliminary data.</text>
</comment>
<keyword evidence="4 8" id="KW-0547">Nucleotide-binding</keyword>
<dbReference type="Gene3D" id="3.90.550.10">
    <property type="entry name" value="Spore Coat Polysaccharide Biosynthesis Protein SpsA, Chain A"/>
    <property type="match status" value="1"/>
</dbReference>
<keyword evidence="10" id="KW-0548">Nucleotidyltransferase</keyword>
<evidence type="ECO:0000256" key="7">
    <source>
        <dbReference type="ARBA" id="ARBA00023150"/>
    </source>
</evidence>
<dbReference type="GO" id="GO:0046872">
    <property type="term" value="F:metal ion binding"/>
    <property type="evidence" value="ECO:0007669"/>
    <property type="project" value="UniProtKB-KW"/>
</dbReference>
<comment type="domain">
    <text evidence="8">The N-terminal domain determines nucleotide recognition and specific binding, while the C-terminal domain determines the specific binding to the target protein.</text>
</comment>
<dbReference type="CDD" id="cd02503">
    <property type="entry name" value="MobA"/>
    <property type="match status" value="1"/>
</dbReference>
<dbReference type="RefSeq" id="WP_063478020.1">
    <property type="nucleotide sequence ID" value="NZ_CP147845.1"/>
</dbReference>
<dbReference type="GeneID" id="97552737"/>
<keyword evidence="7 8" id="KW-0501">Molybdenum cofactor biosynthesis</keyword>
<dbReference type="Proteomes" id="UP000076796">
    <property type="component" value="Unassembled WGS sequence"/>
</dbReference>
<name>A0A163IAP3_9BACL</name>
<dbReference type="GO" id="GO:0006777">
    <property type="term" value="P:Mo-molybdopterin cofactor biosynthetic process"/>
    <property type="evidence" value="ECO:0007669"/>
    <property type="project" value="UniProtKB-KW"/>
</dbReference>
<evidence type="ECO:0000313" key="11">
    <source>
        <dbReference type="Proteomes" id="UP000076796"/>
    </source>
</evidence>
<protein>
    <recommendedName>
        <fullName evidence="8">Probable molybdenum cofactor guanylyltransferase</fullName>
        <shortName evidence="8">MoCo guanylyltransferase</shortName>
        <ecNumber evidence="8">2.7.7.77</ecNumber>
    </recommendedName>
    <alternativeName>
        <fullName evidence="8">GTP:molybdopterin guanylyltransferase</fullName>
    </alternativeName>
    <alternativeName>
        <fullName evidence="8">Mo-MPT guanylyltransferase</fullName>
    </alternativeName>
    <alternativeName>
        <fullName evidence="8">Molybdopterin guanylyltransferase</fullName>
    </alternativeName>
    <alternativeName>
        <fullName evidence="8">Molybdopterin-guanine dinucleotide synthase</fullName>
        <shortName evidence="8">MGD synthase</shortName>
    </alternativeName>
</protein>
<feature type="domain" description="MobA-like NTP transferase" evidence="9">
    <location>
        <begin position="17"/>
        <end position="163"/>
    </location>
</feature>
<dbReference type="InterPro" id="IPR025877">
    <property type="entry name" value="MobA-like_NTP_Trfase"/>
</dbReference>
<feature type="binding site" evidence="8">
    <location>
        <begin position="20"/>
        <end position="22"/>
    </location>
    <ligand>
        <name>GTP</name>
        <dbReference type="ChEBI" id="CHEBI:37565"/>
    </ligand>
</feature>
<dbReference type="GO" id="GO:0005737">
    <property type="term" value="C:cytoplasm"/>
    <property type="evidence" value="ECO:0007669"/>
    <property type="project" value="UniProtKB-SubCell"/>
</dbReference>
<dbReference type="InterPro" id="IPR029044">
    <property type="entry name" value="Nucleotide-diphossugar_trans"/>
</dbReference>
<keyword evidence="1 8" id="KW-0963">Cytoplasm</keyword>
<comment type="subcellular location">
    <subcellularLocation>
        <location evidence="8">Cytoplasm</location>
    </subcellularLocation>
</comment>
<comment type="catalytic activity">
    <reaction evidence="8">
        <text>Mo-molybdopterin + GTP + H(+) = Mo-molybdopterin guanine dinucleotide + diphosphate</text>
        <dbReference type="Rhea" id="RHEA:34243"/>
        <dbReference type="ChEBI" id="CHEBI:15378"/>
        <dbReference type="ChEBI" id="CHEBI:33019"/>
        <dbReference type="ChEBI" id="CHEBI:37565"/>
        <dbReference type="ChEBI" id="CHEBI:71302"/>
        <dbReference type="ChEBI" id="CHEBI:71310"/>
        <dbReference type="EC" id="2.7.7.77"/>
    </reaction>
</comment>
<sequence length="212" mass="23168">MSGQTVVVNLPSDSVTGIVLAGGASRRMGRNKALLPMGEASMIERAVQAIGKVSSRVIISTNDPKSYHFLGVECVLDILAGKGPMAGLHAALGASNTPWNVVAACDMPFIHEQFLQGLLNLAITQDTVEAVIPVVQGRMHPLLAVYRREVMTSLERKLQAEQYRMVEWVEELKAAYVNEEQLEHMTGLDPRKVLFNMNTPDDYEAARGFSSS</sequence>
<comment type="caution">
    <text evidence="8">Lacks conserved residue(s) required for the propagation of feature annotation.</text>
</comment>
<feature type="binding site" evidence="8">
    <location>
        <position position="106"/>
    </location>
    <ligand>
        <name>GTP</name>
        <dbReference type="ChEBI" id="CHEBI:37565"/>
    </ligand>
</feature>
<dbReference type="GO" id="GO:0061603">
    <property type="term" value="F:molybdenum cofactor guanylyltransferase activity"/>
    <property type="evidence" value="ECO:0007669"/>
    <property type="project" value="UniProtKB-EC"/>
</dbReference>
<dbReference type="SUPFAM" id="SSF53448">
    <property type="entry name" value="Nucleotide-diphospho-sugar transferases"/>
    <property type="match status" value="1"/>
</dbReference>
<dbReference type="AlphaFoldDB" id="A0A163IAP3"/>
<comment type="similarity">
    <text evidence="8">Belongs to the MobA family.</text>
</comment>
<dbReference type="PANTHER" id="PTHR19136">
    <property type="entry name" value="MOLYBDENUM COFACTOR GUANYLYLTRANSFERASE"/>
    <property type="match status" value="1"/>
</dbReference>
<keyword evidence="5 8" id="KW-0460">Magnesium</keyword>
<evidence type="ECO:0000256" key="8">
    <source>
        <dbReference type="HAMAP-Rule" id="MF_00316"/>
    </source>
</evidence>
<reference evidence="10" key="1">
    <citation type="journal article" date="2016" name="Genome Announc.">
        <title>Draft genomes of two strains of Paenibacillus glucanolyticus with capability to degrade lignocellulose.</title>
        <authorList>
            <person name="Mathews S.L."/>
            <person name="Pawlak J."/>
            <person name="Grunden A.M."/>
        </authorList>
    </citation>
    <scope>NUCLEOTIDE SEQUENCE [LARGE SCALE GENOMIC DNA]</scope>
    <source>
        <strain evidence="10">SLM1</strain>
    </source>
</reference>
<evidence type="ECO:0000256" key="4">
    <source>
        <dbReference type="ARBA" id="ARBA00022741"/>
    </source>
</evidence>
<dbReference type="InterPro" id="IPR013482">
    <property type="entry name" value="Molybde_CF_guanTrfase"/>
</dbReference>
<keyword evidence="6 8" id="KW-0342">GTP-binding</keyword>
<evidence type="ECO:0000256" key="3">
    <source>
        <dbReference type="ARBA" id="ARBA00022723"/>
    </source>
</evidence>
<dbReference type="OrthoDB" id="9788394at2"/>
<feature type="binding site" evidence="8">
    <location>
        <position position="77"/>
    </location>
    <ligand>
        <name>GTP</name>
        <dbReference type="ChEBI" id="CHEBI:37565"/>
    </ligand>
</feature>
<evidence type="ECO:0000256" key="1">
    <source>
        <dbReference type="ARBA" id="ARBA00022490"/>
    </source>
</evidence>
<dbReference type="PANTHER" id="PTHR19136:SF81">
    <property type="entry name" value="MOLYBDENUM COFACTOR GUANYLYLTRANSFERASE"/>
    <property type="match status" value="1"/>
</dbReference>
<keyword evidence="2 8" id="KW-0808">Transferase</keyword>
<comment type="function">
    <text evidence="8">Transfers a GMP moiety from GTP to Mo-molybdopterin (Mo-MPT) cofactor (Moco or molybdenum cofactor) to form Mo-molybdopterin guanine dinucleotide (Mo-MGD) cofactor.</text>
</comment>
<proteinExistence type="inferred from homology"/>
<evidence type="ECO:0000256" key="5">
    <source>
        <dbReference type="ARBA" id="ARBA00022842"/>
    </source>
</evidence>
<comment type="cofactor">
    <cofactor evidence="8">
        <name>Mg(2+)</name>
        <dbReference type="ChEBI" id="CHEBI:18420"/>
    </cofactor>
</comment>
<evidence type="ECO:0000256" key="6">
    <source>
        <dbReference type="ARBA" id="ARBA00023134"/>
    </source>
</evidence>
<dbReference type="STRING" id="59843.A3958_07615"/>
<evidence type="ECO:0000259" key="9">
    <source>
        <dbReference type="Pfam" id="PF12804"/>
    </source>
</evidence>
<dbReference type="HAMAP" id="MF_00316">
    <property type="entry name" value="MobA"/>
    <property type="match status" value="1"/>
</dbReference>